<proteinExistence type="predicted"/>
<accession>A0A2G6KKR1</accession>
<dbReference type="SUPFAM" id="SSF51658">
    <property type="entry name" value="Xylose isomerase-like"/>
    <property type="match status" value="1"/>
</dbReference>
<sequence>MNKIGILYGYWSKDWEVDYNPYLQKVKDLGFDTLEINTLHLMNMSDDAQKRFRENADELGVDVLAVIGIPLEYDIASPDSTVRKNGIKYTKKLIEICSKMRIPCASGVLFAAWLAKLEDQGVSKSVCWNNSVASMKEISKVAEELNVDLNLEVVNRYETYLINTCQEALAYIDEVDSPNVYVHLDTYHMNIEEDSMTGSILQAGDKLGHFHIGENNRKPPGTGEMPWQDIFNALKEIQYEKAIVMEPFVQPGGTVGRDISVYRELMPGVDLDAEAKKSVEFVRSLLV</sequence>
<dbReference type="PANTHER" id="PTHR12110:SF41">
    <property type="entry name" value="INOSOSE DEHYDRATASE"/>
    <property type="match status" value="1"/>
</dbReference>
<dbReference type="EMBL" id="PDSK01000044">
    <property type="protein sequence ID" value="PIE35409.1"/>
    <property type="molecule type" value="Genomic_DNA"/>
</dbReference>
<evidence type="ECO:0000313" key="3">
    <source>
        <dbReference type="Proteomes" id="UP000230821"/>
    </source>
</evidence>
<comment type="caution">
    <text evidence="2">The sequence shown here is derived from an EMBL/GenBank/DDBJ whole genome shotgun (WGS) entry which is preliminary data.</text>
</comment>
<dbReference type="InterPro" id="IPR036237">
    <property type="entry name" value="Xyl_isomerase-like_sf"/>
</dbReference>
<dbReference type="Gene3D" id="3.20.20.150">
    <property type="entry name" value="Divalent-metal-dependent TIM barrel enzymes"/>
    <property type="match status" value="1"/>
</dbReference>
<dbReference type="Pfam" id="PF01261">
    <property type="entry name" value="AP_endonuc_2"/>
    <property type="match status" value="1"/>
</dbReference>
<protein>
    <recommendedName>
        <fullName evidence="1">Xylose isomerase-like TIM barrel domain-containing protein</fullName>
    </recommendedName>
</protein>
<reference evidence="2 3" key="1">
    <citation type="submission" date="2017-10" db="EMBL/GenBank/DDBJ databases">
        <title>Novel microbial diversity and functional potential in the marine mammal oral microbiome.</title>
        <authorList>
            <person name="Dudek N.K."/>
            <person name="Sun C.L."/>
            <person name="Burstein D."/>
            <person name="Kantor R.S."/>
            <person name="Aliaga Goltsman D.S."/>
            <person name="Bik E.M."/>
            <person name="Thomas B.C."/>
            <person name="Banfield J.F."/>
            <person name="Relman D.A."/>
        </authorList>
    </citation>
    <scope>NUCLEOTIDE SEQUENCE [LARGE SCALE GENOMIC DNA]</scope>
    <source>
        <strain evidence="2">DOLJORAL78_47_16</strain>
    </source>
</reference>
<dbReference type="Proteomes" id="UP000230821">
    <property type="component" value="Unassembled WGS sequence"/>
</dbReference>
<gene>
    <name evidence="2" type="ORF">CSA56_04310</name>
</gene>
<name>A0A2G6KKR1_9BACT</name>
<evidence type="ECO:0000259" key="1">
    <source>
        <dbReference type="Pfam" id="PF01261"/>
    </source>
</evidence>
<organism evidence="2 3">
    <name type="scientific">candidate division KSB3 bacterium</name>
    <dbReference type="NCBI Taxonomy" id="2044937"/>
    <lineage>
        <taxon>Bacteria</taxon>
        <taxon>candidate division KSB3</taxon>
    </lineage>
</organism>
<dbReference type="AlphaFoldDB" id="A0A2G6KKR1"/>
<dbReference type="InterPro" id="IPR050312">
    <property type="entry name" value="IolE/XylAMocC-like"/>
</dbReference>
<dbReference type="InterPro" id="IPR013022">
    <property type="entry name" value="Xyl_isomerase-like_TIM-brl"/>
</dbReference>
<dbReference type="PANTHER" id="PTHR12110">
    <property type="entry name" value="HYDROXYPYRUVATE ISOMERASE"/>
    <property type="match status" value="1"/>
</dbReference>
<feature type="domain" description="Xylose isomerase-like TIM barrel" evidence="1">
    <location>
        <begin position="23"/>
        <end position="263"/>
    </location>
</feature>
<evidence type="ECO:0000313" key="2">
    <source>
        <dbReference type="EMBL" id="PIE35409.1"/>
    </source>
</evidence>